<dbReference type="SUPFAM" id="SSF54690">
    <property type="entry name" value="Molybdopterin synthase subunit MoaE"/>
    <property type="match status" value="1"/>
</dbReference>
<name>A0ABS8FXV2_9FIRM</name>
<proteinExistence type="predicted"/>
<dbReference type="Pfam" id="PF02391">
    <property type="entry name" value="MoaE"/>
    <property type="match status" value="1"/>
</dbReference>
<dbReference type="InterPro" id="IPR003448">
    <property type="entry name" value="Mopterin_biosynth_MoaE"/>
</dbReference>
<evidence type="ECO:0000313" key="2">
    <source>
        <dbReference type="Proteomes" id="UP001198151"/>
    </source>
</evidence>
<dbReference type="Proteomes" id="UP001198151">
    <property type="component" value="Unassembled WGS sequence"/>
</dbReference>
<organism evidence="1 2">
    <name type="scientific">Ruminococcus turbiniformis</name>
    <dbReference type="NCBI Taxonomy" id="2881258"/>
    <lineage>
        <taxon>Bacteria</taxon>
        <taxon>Bacillati</taxon>
        <taxon>Bacillota</taxon>
        <taxon>Clostridia</taxon>
        <taxon>Eubacteriales</taxon>
        <taxon>Oscillospiraceae</taxon>
        <taxon>Ruminococcus</taxon>
    </lineage>
</organism>
<dbReference type="Gene3D" id="3.90.1170.40">
    <property type="entry name" value="Molybdopterin biosynthesis MoaE subunit"/>
    <property type="match status" value="1"/>
</dbReference>
<evidence type="ECO:0000313" key="1">
    <source>
        <dbReference type="EMBL" id="MCC2254856.1"/>
    </source>
</evidence>
<accession>A0ABS8FXV2</accession>
<gene>
    <name evidence="1" type="ORF">LKD70_10575</name>
</gene>
<dbReference type="InterPro" id="IPR036563">
    <property type="entry name" value="MoaE_sf"/>
</dbReference>
<dbReference type="EMBL" id="JAJEQX010000018">
    <property type="protein sequence ID" value="MCC2254856.1"/>
    <property type="molecule type" value="Genomic_DNA"/>
</dbReference>
<keyword evidence="2" id="KW-1185">Reference proteome</keyword>
<comment type="caution">
    <text evidence="1">The sequence shown here is derived from an EMBL/GenBank/DDBJ whole genome shotgun (WGS) entry which is preliminary data.</text>
</comment>
<protein>
    <submittedName>
        <fullName evidence="1">Molybdenum cofactor biosynthesis protein MoaE</fullName>
    </submittedName>
</protein>
<reference evidence="1 2" key="1">
    <citation type="submission" date="2021-10" db="EMBL/GenBank/DDBJ databases">
        <title>Anaerobic single-cell dispensing facilitates the cultivation of human gut bacteria.</title>
        <authorList>
            <person name="Afrizal A."/>
        </authorList>
    </citation>
    <scope>NUCLEOTIDE SEQUENCE [LARGE SCALE GENOMIC DNA]</scope>
    <source>
        <strain evidence="1 2">CLA-AA-H200</strain>
    </source>
</reference>
<dbReference type="RefSeq" id="WP_227707997.1">
    <property type="nucleotide sequence ID" value="NZ_JAJEQX010000018.1"/>
</dbReference>
<sequence>MKTPSMDEWIREAKSQEGASGCGMYLFHNGVVRRSAKAAVRQGAEDTGEVTAMRFSSDAAKVEAAVERARKMPGISYVRVWLNEGVLNVGDDIMLVLIGGDIRPHVVDALQTLVGELKTQCVTEEEIFG</sequence>